<evidence type="ECO:0000256" key="2">
    <source>
        <dbReference type="SAM" id="SignalP"/>
    </source>
</evidence>
<dbReference type="Proteomes" id="UP001617351">
    <property type="component" value="Unassembled WGS sequence"/>
</dbReference>
<organism evidence="3 4">
    <name type="scientific">Streptomyces toxytricini</name>
    <name type="common">Actinomyces toxytricini</name>
    <dbReference type="NCBI Taxonomy" id="67369"/>
    <lineage>
        <taxon>Bacteria</taxon>
        <taxon>Bacillati</taxon>
        <taxon>Actinomycetota</taxon>
        <taxon>Actinomycetes</taxon>
        <taxon>Kitasatosporales</taxon>
        <taxon>Streptomycetaceae</taxon>
        <taxon>Streptomyces</taxon>
    </lineage>
</organism>
<evidence type="ECO:0000256" key="1">
    <source>
        <dbReference type="SAM" id="MobiDB-lite"/>
    </source>
</evidence>
<proteinExistence type="predicted"/>
<evidence type="ECO:0008006" key="5">
    <source>
        <dbReference type="Google" id="ProtNLM"/>
    </source>
</evidence>
<dbReference type="EMBL" id="JBIUYY010000005">
    <property type="protein sequence ID" value="MFJ2822165.1"/>
    <property type="molecule type" value="Genomic_DNA"/>
</dbReference>
<evidence type="ECO:0000313" key="3">
    <source>
        <dbReference type="EMBL" id="MFJ2822165.1"/>
    </source>
</evidence>
<feature type="signal peptide" evidence="2">
    <location>
        <begin position="1"/>
        <end position="30"/>
    </location>
</feature>
<keyword evidence="2" id="KW-0732">Signal</keyword>
<name>A0ABW8EG16_STRT5</name>
<keyword evidence="4" id="KW-1185">Reference proteome</keyword>
<protein>
    <recommendedName>
        <fullName evidence="5">Secreted protein</fullName>
    </recommendedName>
</protein>
<feature type="chain" id="PRO_5046638229" description="Secreted protein" evidence="2">
    <location>
        <begin position="31"/>
        <end position="209"/>
    </location>
</feature>
<accession>A0ABW8EG16</accession>
<reference evidence="3 4" key="1">
    <citation type="submission" date="2024-10" db="EMBL/GenBank/DDBJ databases">
        <title>The Natural Products Discovery Center: Release of the First 8490 Sequenced Strains for Exploring Actinobacteria Biosynthetic Diversity.</title>
        <authorList>
            <person name="Kalkreuter E."/>
            <person name="Kautsar S.A."/>
            <person name="Yang D."/>
            <person name="Bader C.D."/>
            <person name="Teijaro C.N."/>
            <person name="Fluegel L."/>
            <person name="Davis C.M."/>
            <person name="Simpson J.R."/>
            <person name="Lauterbach L."/>
            <person name="Steele A.D."/>
            <person name="Gui C."/>
            <person name="Meng S."/>
            <person name="Li G."/>
            <person name="Viehrig K."/>
            <person name="Ye F."/>
            <person name="Su P."/>
            <person name="Kiefer A.F."/>
            <person name="Nichols A."/>
            <person name="Cepeda A.J."/>
            <person name="Yan W."/>
            <person name="Fan B."/>
            <person name="Jiang Y."/>
            <person name="Adhikari A."/>
            <person name="Zheng C.-J."/>
            <person name="Schuster L."/>
            <person name="Cowan T.M."/>
            <person name="Smanski M.J."/>
            <person name="Chevrette M.G."/>
            <person name="De Carvalho L.P.S."/>
            <person name="Shen B."/>
        </authorList>
    </citation>
    <scope>NUCLEOTIDE SEQUENCE [LARGE SCALE GENOMIC DNA]</scope>
    <source>
        <strain evidence="3 4">NPDC087220</strain>
    </source>
</reference>
<comment type="caution">
    <text evidence="3">The sequence shown here is derived from an EMBL/GenBank/DDBJ whole genome shotgun (WGS) entry which is preliminary data.</text>
</comment>
<feature type="region of interest" description="Disordered" evidence="1">
    <location>
        <begin position="46"/>
        <end position="76"/>
    </location>
</feature>
<dbReference type="RefSeq" id="WP_402380520.1">
    <property type="nucleotide sequence ID" value="NZ_JBIUYY010000005.1"/>
</dbReference>
<gene>
    <name evidence="3" type="ORF">ACIO7M_13745</name>
</gene>
<sequence length="209" mass="21515">MPRRTLTHSLLALSTAAALSAGGVVPAAAAAPPASAVAPAAPSPSAEWVRTQDAPSRISAELPGRAKPEETSVPVDEGEAVAARAYRVDLPDGGAAGFTVHDVPGWRNTLREFLDGFLESYNALSDEPLAAKDIKETTLEGRQVLDARLVSEVPGPDGIAGFIRLIAEGDHLVQILTFGPAADADPLGRTQARTAASLRFPAGPSPAAD</sequence>
<evidence type="ECO:0000313" key="4">
    <source>
        <dbReference type="Proteomes" id="UP001617351"/>
    </source>
</evidence>